<proteinExistence type="predicted"/>
<keyword evidence="5" id="KW-1185">Reference proteome</keyword>
<name>A0A835L991_SPOEX</name>
<dbReference type="Pfam" id="PF05648">
    <property type="entry name" value="PEX11"/>
    <property type="match status" value="1"/>
</dbReference>
<keyword evidence="2" id="KW-0576">Peroxisome</keyword>
<evidence type="ECO:0000256" key="3">
    <source>
        <dbReference type="ARBA" id="ARBA00046271"/>
    </source>
</evidence>
<dbReference type="PANTHER" id="PTHR24088:SF0">
    <property type="entry name" value="SMALL RIBOSOMAL SUBUNIT PROTEIN US17M"/>
    <property type="match status" value="1"/>
</dbReference>
<dbReference type="GO" id="GO:0016559">
    <property type="term" value="P:peroxisome fission"/>
    <property type="evidence" value="ECO:0007669"/>
    <property type="project" value="InterPro"/>
</dbReference>
<evidence type="ECO:0000313" key="5">
    <source>
        <dbReference type="Proteomes" id="UP000648187"/>
    </source>
</evidence>
<dbReference type="SUPFAM" id="SSF50249">
    <property type="entry name" value="Nucleic acid-binding proteins"/>
    <property type="match status" value="1"/>
</dbReference>
<dbReference type="Proteomes" id="UP000648187">
    <property type="component" value="Unassembled WGS sequence"/>
</dbReference>
<dbReference type="InterPro" id="IPR012340">
    <property type="entry name" value="NA-bd_OB-fold"/>
</dbReference>
<dbReference type="InterPro" id="IPR039193">
    <property type="entry name" value="Ribosomal_uS17m_metazoa"/>
</dbReference>
<evidence type="ECO:0000256" key="1">
    <source>
        <dbReference type="ARBA" id="ARBA00023136"/>
    </source>
</evidence>
<keyword evidence="1" id="KW-0472">Membrane</keyword>
<dbReference type="PANTHER" id="PTHR24088">
    <property type="entry name" value="28S RIBOSOMAL PROTEIN S17, MITOCHONDRIAL"/>
    <property type="match status" value="1"/>
</dbReference>
<gene>
    <name evidence="4" type="ORF">HW555_000229</name>
</gene>
<accession>A0A835L991</accession>
<dbReference type="GO" id="GO:0032543">
    <property type="term" value="P:mitochondrial translation"/>
    <property type="evidence" value="ECO:0007669"/>
    <property type="project" value="TreeGrafter"/>
</dbReference>
<sequence length="308" mass="35342">MNDILHFVQVKPPTSQDGRNNKILRLGRCIDICYTALNSMHIEDPILRVTLTVSKLAHALFLYSDHIVWLTKSGFLKTDSEKWNRTANKFWLISIIANLARDFYEIVHLMDLHRASFLKPSELLNSSRNHDLNGSIKYMYMLMSCHKDVFIDTLKNSCDMFIPLTALGVTKLSPSTVGILGAISSLAALYFRKDEFYYCHDPQKICKTGDIVLIQSLPQKLTKLITHEVKEVVYPFGDITDPITGKKVAKEQYREDMARQAEIYGKLDSAFDYDKAPPRGWQDGKKDFTSKPTYTKFHVFDENDPYAI</sequence>
<evidence type="ECO:0000313" key="4">
    <source>
        <dbReference type="EMBL" id="KAF9424928.1"/>
    </source>
</evidence>
<evidence type="ECO:0000256" key="2">
    <source>
        <dbReference type="ARBA" id="ARBA00023140"/>
    </source>
</evidence>
<dbReference type="GO" id="GO:0003735">
    <property type="term" value="F:structural constituent of ribosome"/>
    <property type="evidence" value="ECO:0007669"/>
    <property type="project" value="InterPro"/>
</dbReference>
<dbReference type="GO" id="GO:0005778">
    <property type="term" value="C:peroxisomal membrane"/>
    <property type="evidence" value="ECO:0007669"/>
    <property type="project" value="UniProtKB-SubCell"/>
</dbReference>
<dbReference type="Gene3D" id="2.40.50.140">
    <property type="entry name" value="Nucleic acid-binding proteins"/>
    <property type="match status" value="1"/>
</dbReference>
<organism evidence="4 5">
    <name type="scientific">Spodoptera exigua</name>
    <name type="common">Beet armyworm</name>
    <name type="synonym">Noctua fulgens</name>
    <dbReference type="NCBI Taxonomy" id="7107"/>
    <lineage>
        <taxon>Eukaryota</taxon>
        <taxon>Metazoa</taxon>
        <taxon>Ecdysozoa</taxon>
        <taxon>Arthropoda</taxon>
        <taxon>Hexapoda</taxon>
        <taxon>Insecta</taxon>
        <taxon>Pterygota</taxon>
        <taxon>Neoptera</taxon>
        <taxon>Endopterygota</taxon>
        <taxon>Lepidoptera</taxon>
        <taxon>Glossata</taxon>
        <taxon>Ditrysia</taxon>
        <taxon>Noctuoidea</taxon>
        <taxon>Noctuidae</taxon>
        <taxon>Amphipyrinae</taxon>
        <taxon>Spodoptera</taxon>
    </lineage>
</organism>
<comment type="subcellular location">
    <subcellularLocation>
        <location evidence="3">Peroxisome membrane</location>
    </subcellularLocation>
</comment>
<dbReference type="AlphaFoldDB" id="A0A835L991"/>
<protein>
    <submittedName>
        <fullName evidence="4">Uncharacterized protein</fullName>
    </submittedName>
</protein>
<reference evidence="4" key="1">
    <citation type="submission" date="2020-08" db="EMBL/GenBank/DDBJ databases">
        <title>Spodoptera exigua strain:BAW_Kor-Di-RS1 Genome sequencing and assembly.</title>
        <authorList>
            <person name="Kim J."/>
            <person name="Nam H.Y."/>
            <person name="Kwon M."/>
            <person name="Choi J.H."/>
            <person name="Cho S.R."/>
            <person name="Kim G.-H."/>
        </authorList>
    </citation>
    <scope>NUCLEOTIDE SEQUENCE</scope>
    <source>
        <strain evidence="4">BAW_Kor-Di-RS1</strain>
        <tissue evidence="4">Whole-body</tissue>
    </source>
</reference>
<comment type="caution">
    <text evidence="4">The sequence shown here is derived from an EMBL/GenBank/DDBJ whole genome shotgun (WGS) entry which is preliminary data.</text>
</comment>
<dbReference type="GO" id="GO:0005763">
    <property type="term" value="C:mitochondrial small ribosomal subunit"/>
    <property type="evidence" value="ECO:0007669"/>
    <property type="project" value="InterPro"/>
</dbReference>
<dbReference type="InterPro" id="IPR008733">
    <property type="entry name" value="PEX11"/>
</dbReference>
<dbReference type="EMBL" id="JACKWZ010000001">
    <property type="protein sequence ID" value="KAF9424928.1"/>
    <property type="molecule type" value="Genomic_DNA"/>
</dbReference>